<dbReference type="EMBL" id="JAVDRF010000001">
    <property type="protein sequence ID" value="MDR6534497.1"/>
    <property type="molecule type" value="Genomic_DNA"/>
</dbReference>
<dbReference type="PRINTS" id="PR00039">
    <property type="entry name" value="HTHLYSR"/>
</dbReference>
<dbReference type="InterPro" id="IPR036388">
    <property type="entry name" value="WH-like_DNA-bd_sf"/>
</dbReference>
<sequence>MLYVMRMKYTHDRLDLLATFIRIGESGSLSKAARLLDTTQPTVSRRLLELERLLGCKLALRTTASFSLTDEGRSLLAEAHDLTDRWSGLSHRLSGGQSRPEGTLRVIGPSGYGTGFLTDAVTDLRAAHPGLRIELTLTDRVVDLAASGAECWVCVGEVRDPGLVCRHLGAMERVLIATPGLLERTGPVTLARLPTLPCVGLVPYVEGSVRLLDRSGRSRMVRLDTPIKTDSLLSSYRAILNGAGIGAAAPWMCHADIQAGRLKRVLPHWWLEPIGIHVALPPGLYRPARVTAFIEALKQRMHALPGFRPA</sequence>
<dbReference type="Gene3D" id="1.10.10.10">
    <property type="entry name" value="Winged helix-like DNA-binding domain superfamily/Winged helix DNA-binding domain"/>
    <property type="match status" value="1"/>
</dbReference>
<evidence type="ECO:0000256" key="2">
    <source>
        <dbReference type="ARBA" id="ARBA00023015"/>
    </source>
</evidence>
<organism evidence="6 7">
    <name type="scientific">Variovorax soli</name>
    <dbReference type="NCBI Taxonomy" id="376815"/>
    <lineage>
        <taxon>Bacteria</taxon>
        <taxon>Pseudomonadati</taxon>
        <taxon>Pseudomonadota</taxon>
        <taxon>Betaproteobacteria</taxon>
        <taxon>Burkholderiales</taxon>
        <taxon>Comamonadaceae</taxon>
        <taxon>Variovorax</taxon>
    </lineage>
</organism>
<dbReference type="Pfam" id="PF00126">
    <property type="entry name" value="HTH_1"/>
    <property type="match status" value="1"/>
</dbReference>
<dbReference type="InterPro" id="IPR000847">
    <property type="entry name" value="LysR_HTH_N"/>
</dbReference>
<dbReference type="PANTHER" id="PTHR30537:SF3">
    <property type="entry name" value="TRANSCRIPTIONAL REGULATORY PROTEIN"/>
    <property type="match status" value="1"/>
</dbReference>
<dbReference type="PANTHER" id="PTHR30537">
    <property type="entry name" value="HTH-TYPE TRANSCRIPTIONAL REGULATOR"/>
    <property type="match status" value="1"/>
</dbReference>
<evidence type="ECO:0000256" key="4">
    <source>
        <dbReference type="ARBA" id="ARBA00023163"/>
    </source>
</evidence>
<keyword evidence="2" id="KW-0805">Transcription regulation</keyword>
<dbReference type="InterPro" id="IPR036390">
    <property type="entry name" value="WH_DNA-bd_sf"/>
</dbReference>
<keyword evidence="3 6" id="KW-0238">DNA-binding</keyword>
<dbReference type="InterPro" id="IPR058163">
    <property type="entry name" value="LysR-type_TF_proteobact-type"/>
</dbReference>
<dbReference type="Gene3D" id="3.40.190.290">
    <property type="match status" value="1"/>
</dbReference>
<dbReference type="Pfam" id="PF03466">
    <property type="entry name" value="LysR_substrate"/>
    <property type="match status" value="1"/>
</dbReference>
<evidence type="ECO:0000256" key="1">
    <source>
        <dbReference type="ARBA" id="ARBA00009437"/>
    </source>
</evidence>
<evidence type="ECO:0000313" key="6">
    <source>
        <dbReference type="EMBL" id="MDR6534497.1"/>
    </source>
</evidence>
<gene>
    <name evidence="6" type="ORF">J2739_000257</name>
</gene>
<comment type="similarity">
    <text evidence="1">Belongs to the LysR transcriptional regulatory family.</text>
</comment>
<keyword evidence="4" id="KW-0804">Transcription</keyword>
<name>A0ABU1N7S9_9BURK</name>
<dbReference type="SUPFAM" id="SSF46785">
    <property type="entry name" value="Winged helix' DNA-binding domain"/>
    <property type="match status" value="1"/>
</dbReference>
<evidence type="ECO:0000256" key="3">
    <source>
        <dbReference type="ARBA" id="ARBA00023125"/>
    </source>
</evidence>
<dbReference type="Proteomes" id="UP001184230">
    <property type="component" value="Unassembled WGS sequence"/>
</dbReference>
<evidence type="ECO:0000259" key="5">
    <source>
        <dbReference type="PROSITE" id="PS50931"/>
    </source>
</evidence>
<comment type="caution">
    <text evidence="6">The sequence shown here is derived from an EMBL/GenBank/DDBJ whole genome shotgun (WGS) entry which is preliminary data.</text>
</comment>
<keyword evidence="7" id="KW-1185">Reference proteome</keyword>
<proteinExistence type="inferred from homology"/>
<protein>
    <submittedName>
        <fullName evidence="6">DNA-binding transcriptional LysR family regulator</fullName>
    </submittedName>
</protein>
<dbReference type="GO" id="GO:0003677">
    <property type="term" value="F:DNA binding"/>
    <property type="evidence" value="ECO:0007669"/>
    <property type="project" value="UniProtKB-KW"/>
</dbReference>
<dbReference type="PROSITE" id="PS50931">
    <property type="entry name" value="HTH_LYSR"/>
    <property type="match status" value="1"/>
</dbReference>
<feature type="domain" description="HTH lysR-type" evidence="5">
    <location>
        <begin position="12"/>
        <end position="69"/>
    </location>
</feature>
<dbReference type="InterPro" id="IPR005119">
    <property type="entry name" value="LysR_subst-bd"/>
</dbReference>
<reference evidence="6 7" key="1">
    <citation type="submission" date="2023-07" db="EMBL/GenBank/DDBJ databases">
        <title>Sorghum-associated microbial communities from plants grown in Nebraska, USA.</title>
        <authorList>
            <person name="Schachtman D."/>
        </authorList>
    </citation>
    <scope>NUCLEOTIDE SEQUENCE [LARGE SCALE GENOMIC DNA]</scope>
    <source>
        <strain evidence="6 7">DS1781</strain>
    </source>
</reference>
<dbReference type="RefSeq" id="WP_309897892.1">
    <property type="nucleotide sequence ID" value="NZ_JAVDRF010000001.1"/>
</dbReference>
<dbReference type="CDD" id="cd08422">
    <property type="entry name" value="PBP2_CrgA_like"/>
    <property type="match status" value="1"/>
</dbReference>
<dbReference type="SUPFAM" id="SSF53850">
    <property type="entry name" value="Periplasmic binding protein-like II"/>
    <property type="match status" value="1"/>
</dbReference>
<evidence type="ECO:0000313" key="7">
    <source>
        <dbReference type="Proteomes" id="UP001184230"/>
    </source>
</evidence>
<accession>A0ABU1N7S9</accession>